<dbReference type="Pfam" id="PF03573">
    <property type="entry name" value="OprD"/>
    <property type="match status" value="1"/>
</dbReference>
<keyword evidence="3 4" id="KW-0732">Signal</keyword>
<dbReference type="GO" id="GO:0016020">
    <property type="term" value="C:membrane"/>
    <property type="evidence" value="ECO:0007669"/>
    <property type="project" value="InterPro"/>
</dbReference>
<name>A0A1X9N5Z0_9GAMM</name>
<dbReference type="Gene3D" id="2.40.160.10">
    <property type="entry name" value="Porin"/>
    <property type="match status" value="1"/>
</dbReference>
<dbReference type="AlphaFoldDB" id="A0A1X9N5Z0"/>
<protein>
    <recommendedName>
        <fullName evidence="7">Porin</fullName>
    </recommendedName>
</protein>
<dbReference type="Proteomes" id="UP000193450">
    <property type="component" value="Chromosome"/>
</dbReference>
<feature type="signal peptide" evidence="4">
    <location>
        <begin position="1"/>
        <end position="26"/>
    </location>
</feature>
<dbReference type="InterPro" id="IPR005318">
    <property type="entry name" value="OM_porin_bac"/>
</dbReference>
<comment type="similarity">
    <text evidence="1">Belongs to the outer membrane porin (Opr) (TC 1.B.25) family.</text>
</comment>
<organism evidence="5 6">
    <name type="scientific">Oceanicoccus sagamiensis</name>
    <dbReference type="NCBI Taxonomy" id="716816"/>
    <lineage>
        <taxon>Bacteria</taxon>
        <taxon>Pseudomonadati</taxon>
        <taxon>Pseudomonadota</taxon>
        <taxon>Gammaproteobacteria</taxon>
        <taxon>Cellvibrionales</taxon>
        <taxon>Spongiibacteraceae</taxon>
        <taxon>Oceanicoccus</taxon>
    </lineage>
</organism>
<proteinExistence type="inferred from homology"/>
<keyword evidence="2" id="KW-0813">Transport</keyword>
<evidence type="ECO:0000256" key="4">
    <source>
        <dbReference type="SAM" id="SignalP"/>
    </source>
</evidence>
<gene>
    <name evidence="5" type="ORF">BST96_00315</name>
</gene>
<sequence length="431" mass="48378">MTLNANSLRAKLLSLLIVIQAPQVLANTGPEYLEFESEQSPISAAFFQYKLPFAEERHNKLHLRSYYFERDRDLAPDSQDWAGGGWFSVVTDYWDDRIKLGGTAYTSQKIYADDDKLDTGLLERGHNSFSGLSELYASLILGSTALQLGRYEINMPYINKSDTRMIPQTFEGASVTFNITPAWTVVSGVVSKIKPKNDSEFISLYEDANVDGDKNVKGIGSIYTGQNGSFAGLYYFDAPEFFDNTYLEVSKQYALGDSRSIQWGGQYTHQQAKGKKLGGDFSVDHFGTKVTWKSPAYSVSAAYTYYSETELLRSPWGSVPGYTSVMVKDFSRPGEHAGLIAMTWYLKAMGAPDIEANIKYVDGDTPDCGSQASPDQQETDITIQYKPAPEYLRGLSFRVRKAWVEQQHSCRGNDARDLEDIRLMLNYQLSF</sequence>
<evidence type="ECO:0000256" key="1">
    <source>
        <dbReference type="ARBA" id="ARBA00009075"/>
    </source>
</evidence>
<evidence type="ECO:0000256" key="2">
    <source>
        <dbReference type="ARBA" id="ARBA00022448"/>
    </source>
</evidence>
<dbReference type="STRING" id="716816.BST96_00315"/>
<dbReference type="GO" id="GO:0015288">
    <property type="term" value="F:porin activity"/>
    <property type="evidence" value="ECO:0007669"/>
    <property type="project" value="TreeGrafter"/>
</dbReference>
<dbReference type="EMBL" id="CP019343">
    <property type="protein sequence ID" value="ARN72691.1"/>
    <property type="molecule type" value="Genomic_DNA"/>
</dbReference>
<dbReference type="KEGG" id="osg:BST96_00315"/>
<evidence type="ECO:0000313" key="5">
    <source>
        <dbReference type="EMBL" id="ARN72691.1"/>
    </source>
</evidence>
<feature type="chain" id="PRO_5012123674" description="Porin" evidence="4">
    <location>
        <begin position="27"/>
        <end position="431"/>
    </location>
</feature>
<dbReference type="PANTHER" id="PTHR34596">
    <property type="entry name" value="CHITOPORIN"/>
    <property type="match status" value="1"/>
</dbReference>
<evidence type="ECO:0000256" key="3">
    <source>
        <dbReference type="ARBA" id="ARBA00022729"/>
    </source>
</evidence>
<evidence type="ECO:0000313" key="6">
    <source>
        <dbReference type="Proteomes" id="UP000193450"/>
    </source>
</evidence>
<evidence type="ECO:0008006" key="7">
    <source>
        <dbReference type="Google" id="ProtNLM"/>
    </source>
</evidence>
<accession>A0A1X9N5Z0</accession>
<keyword evidence="6" id="KW-1185">Reference proteome</keyword>
<dbReference type="InterPro" id="IPR023614">
    <property type="entry name" value="Porin_dom_sf"/>
</dbReference>
<dbReference type="PANTHER" id="PTHR34596:SF2">
    <property type="entry name" value="CHITOPORIN"/>
    <property type="match status" value="1"/>
</dbReference>
<reference evidence="5 6" key="1">
    <citation type="submission" date="2016-11" db="EMBL/GenBank/DDBJ databases">
        <title>Trade-off between light-utilization and light-protection in marine flavobacteria.</title>
        <authorList>
            <person name="Kumagai Y."/>
        </authorList>
    </citation>
    <scope>NUCLEOTIDE SEQUENCE [LARGE SCALE GENOMIC DNA]</scope>
    <source>
        <strain evidence="5 6">NBRC 107125</strain>
    </source>
</reference>